<proteinExistence type="inferred from homology"/>
<dbReference type="Gene3D" id="2.20.140.10">
    <property type="entry name" value="WGR domain"/>
    <property type="match status" value="1"/>
</dbReference>
<evidence type="ECO:0000256" key="10">
    <source>
        <dbReference type="RuleBase" id="RU361228"/>
    </source>
</evidence>
<dbReference type="EMBL" id="CAUJNA010001280">
    <property type="protein sequence ID" value="CAJ1385761.1"/>
    <property type="molecule type" value="Genomic_DNA"/>
</dbReference>
<feature type="compositionally biased region" description="Polar residues" evidence="11">
    <location>
        <begin position="292"/>
        <end position="301"/>
    </location>
</feature>
<dbReference type="PANTHER" id="PTHR10459:SF66">
    <property type="entry name" value="PROTEIN MONO-ADP-RIBOSYLTRANSFERASE PARP3"/>
    <property type="match status" value="1"/>
</dbReference>
<protein>
    <recommendedName>
        <fullName evidence="10">NAD(P)(+)--arginine ADP-ribosyltransferase</fullName>
        <ecNumber evidence="10">2.4.2.31</ecNumber>
    </recommendedName>
    <alternativeName>
        <fullName evidence="10">Mono(ADP-ribosyl)transferase</fullName>
    </alternativeName>
</protein>
<evidence type="ECO:0000256" key="2">
    <source>
        <dbReference type="ARBA" id="ARBA00009558"/>
    </source>
</evidence>
<evidence type="ECO:0000256" key="9">
    <source>
        <dbReference type="ARBA" id="ARBA00047597"/>
    </source>
</evidence>
<keyword evidence="5" id="KW-0548">Nucleotidyltransferase</keyword>
<evidence type="ECO:0000313" key="14">
    <source>
        <dbReference type="EMBL" id="CAJ1385761.1"/>
    </source>
</evidence>
<feature type="region of interest" description="Disordered" evidence="11">
    <location>
        <begin position="197"/>
        <end position="327"/>
    </location>
</feature>
<keyword evidence="15" id="KW-1185">Reference proteome</keyword>
<dbReference type="Pfam" id="PF02877">
    <property type="entry name" value="PARP_reg"/>
    <property type="match status" value="1"/>
</dbReference>
<dbReference type="InterPro" id="IPR004102">
    <property type="entry name" value="Poly(ADP-ribose)pol_reg_dom"/>
</dbReference>
<feature type="compositionally biased region" description="Basic and acidic residues" evidence="11">
    <location>
        <begin position="96"/>
        <end position="117"/>
    </location>
</feature>
<evidence type="ECO:0000256" key="4">
    <source>
        <dbReference type="ARBA" id="ARBA00022679"/>
    </source>
</evidence>
<sequence length="922" mass="101970">MEFRDAPARKKSMSHRVEEDFFAQADMDSPGMLTPETPNFASSPDGRRQAPKMSSMFSSDEDPSPTMKDLRPLLPLQSRNGEASGAQRPANSFLSDSEREDSPLRSPPKAKDADRFELLVSQAKPRSEVKDPRPFEPLPISSQDSPLLLEPLAVNSPQKAEDSPRRAPPRQALAPARQEPELEMFKDLEPLGAAQAAEAAVAAEAEDLALLPAPAESESESEQEPEELPKHEEHADLPPASWAAEKEEELPMRRFHSEPLKRVTFPEHDEESLETCEVKPLEPPRQARLDDSISSASTRTPQGEDSKTLSSPGARSPWTEEKASQELQSVQLKQQLEELEEQQKQIQHGLKEALDYHRRLWADELARCREASVELEQALEEERRQHAEHIREWQQKLQDQLTATEAQWREEAPRRAGSWTLASGGVKRVPAWVKEKARAGARAKADARGGSPKAKAKAKAKAAAAKAAARTGRAAAKSAARAESPRGAKRKASDASIGKPARGSSPKARGKGGKEVDKHVPGAGGFKVYEDYSVKLNQTNIAGNNNKYYVIQVLVGGGQYHAWNRWGRVGESGATKLKTFGTPEAAIKDFKSKFREKSANAWEYIDDFKPKKGKYIIVETEEGGGGGDAPMGKLTEKQIVKGQGVLDKIEAALKKKGKSALDDLSSEYFSLIPHDFGRKRPTSINTVDLLQQQQELLKFYLRMGFEEVESKHMSPVEGVLELPVPASLDDAAGSVAKSHQIKESATFGAKLAKKQAGKPKRKMTDKEYGAILLYTSNAIYKDLNQTLRDNNRGKLKKYFKYLRLFFESMDALPKQKRKLWRGLQVDLHKSPQYKVGSTVVWWGISSCTSDQGVAKGFAQGCGGECTLITVESKTAADISQVTFYSNEKESLLSPGTEFKVKSNKMNGKVCEITLEEMGRQLN</sequence>
<dbReference type="InterPro" id="IPR036930">
    <property type="entry name" value="WGR_dom_sf"/>
</dbReference>
<feature type="domain" description="PARP alpha-helical" evidence="12">
    <location>
        <begin position="591"/>
        <end position="711"/>
    </location>
</feature>
<dbReference type="Gene3D" id="3.90.176.10">
    <property type="entry name" value="Toxin ADP-ribosyltransferase, Chain A, domain 1"/>
    <property type="match status" value="1"/>
</dbReference>
<feature type="region of interest" description="Disordered" evidence="11">
    <location>
        <begin position="1"/>
        <end position="181"/>
    </location>
</feature>
<feature type="compositionally biased region" description="Basic and acidic residues" evidence="11">
    <location>
        <begin position="249"/>
        <end position="267"/>
    </location>
</feature>
<reference evidence="14" key="1">
    <citation type="submission" date="2023-08" db="EMBL/GenBank/DDBJ databases">
        <authorList>
            <person name="Chen Y."/>
            <person name="Shah S."/>
            <person name="Dougan E. K."/>
            <person name="Thang M."/>
            <person name="Chan C."/>
        </authorList>
    </citation>
    <scope>NUCLEOTIDE SEQUENCE</scope>
</reference>
<dbReference type="SUPFAM" id="SSF47587">
    <property type="entry name" value="Domain of poly(ADP-ribose) polymerase"/>
    <property type="match status" value="1"/>
</dbReference>
<feature type="compositionally biased region" description="Low complexity" evidence="11">
    <location>
        <begin position="461"/>
        <end position="482"/>
    </location>
</feature>
<dbReference type="Proteomes" id="UP001178507">
    <property type="component" value="Unassembled WGS sequence"/>
</dbReference>
<comment type="subcellular location">
    <subcellularLocation>
        <location evidence="1">Nucleus</location>
    </subcellularLocation>
</comment>
<dbReference type="CDD" id="cd08002">
    <property type="entry name" value="WGR_PARP3_like"/>
    <property type="match status" value="1"/>
</dbReference>
<feature type="compositionally biased region" description="Basic and acidic residues" evidence="11">
    <location>
        <begin position="227"/>
        <end position="236"/>
    </location>
</feature>
<evidence type="ECO:0000256" key="11">
    <source>
        <dbReference type="SAM" id="MobiDB-lite"/>
    </source>
</evidence>
<organism evidence="14 15">
    <name type="scientific">Effrenium voratum</name>
    <dbReference type="NCBI Taxonomy" id="2562239"/>
    <lineage>
        <taxon>Eukaryota</taxon>
        <taxon>Sar</taxon>
        <taxon>Alveolata</taxon>
        <taxon>Dinophyceae</taxon>
        <taxon>Suessiales</taxon>
        <taxon>Symbiodiniaceae</taxon>
        <taxon>Effrenium</taxon>
    </lineage>
</organism>
<comment type="catalytic activity">
    <reaction evidence="9 10">
        <text>L-arginyl-[protein] + NAD(+) = N(omega)-(ADP-D-ribosyl)-L-arginyl-[protein] + nicotinamide + H(+)</text>
        <dbReference type="Rhea" id="RHEA:19149"/>
        <dbReference type="Rhea" id="RHEA-COMP:10532"/>
        <dbReference type="Rhea" id="RHEA-COMP:15087"/>
        <dbReference type="ChEBI" id="CHEBI:15378"/>
        <dbReference type="ChEBI" id="CHEBI:17154"/>
        <dbReference type="ChEBI" id="CHEBI:29965"/>
        <dbReference type="ChEBI" id="CHEBI:57540"/>
        <dbReference type="ChEBI" id="CHEBI:142554"/>
        <dbReference type="EC" id="2.4.2.31"/>
    </reaction>
</comment>
<dbReference type="GO" id="GO:0070212">
    <property type="term" value="P:protein poly-ADP-ribosylation"/>
    <property type="evidence" value="ECO:0007669"/>
    <property type="project" value="TreeGrafter"/>
</dbReference>
<feature type="domain" description="WGR" evidence="13">
    <location>
        <begin position="525"/>
        <end position="615"/>
    </location>
</feature>
<dbReference type="InterPro" id="IPR000768">
    <property type="entry name" value="ART"/>
</dbReference>
<evidence type="ECO:0000256" key="8">
    <source>
        <dbReference type="ARBA" id="ARBA00024347"/>
    </source>
</evidence>
<feature type="compositionally biased region" description="Basic and acidic residues" evidence="11">
    <location>
        <begin position="125"/>
        <end position="134"/>
    </location>
</feature>
<dbReference type="GO" id="GO:0016779">
    <property type="term" value="F:nucleotidyltransferase activity"/>
    <property type="evidence" value="ECO:0007669"/>
    <property type="project" value="UniProtKB-KW"/>
</dbReference>
<evidence type="ECO:0000256" key="1">
    <source>
        <dbReference type="ARBA" id="ARBA00004123"/>
    </source>
</evidence>
<evidence type="ECO:0000259" key="13">
    <source>
        <dbReference type="PROSITE" id="PS51977"/>
    </source>
</evidence>
<dbReference type="Gene3D" id="1.20.142.10">
    <property type="entry name" value="Poly(ADP-ribose) polymerase, regulatory domain"/>
    <property type="match status" value="1"/>
</dbReference>
<dbReference type="PROSITE" id="PS51977">
    <property type="entry name" value="WGR"/>
    <property type="match status" value="1"/>
</dbReference>
<feature type="compositionally biased region" description="Low complexity" evidence="11">
    <location>
        <begin position="197"/>
        <end position="216"/>
    </location>
</feature>
<gene>
    <name evidence="14" type="ORF">EVOR1521_LOCUS12300</name>
</gene>
<dbReference type="EC" id="2.4.2.31" evidence="10"/>
<dbReference type="FunFam" id="2.20.140.10:FF:000001">
    <property type="entry name" value="Poly [ADP-ribose] polymerase"/>
    <property type="match status" value="1"/>
</dbReference>
<dbReference type="GO" id="GO:0003950">
    <property type="term" value="F:NAD+ poly-ADP-ribosyltransferase activity"/>
    <property type="evidence" value="ECO:0007669"/>
    <property type="project" value="UniProtKB-EC"/>
</dbReference>
<keyword evidence="4 10" id="KW-0808">Transferase</keyword>
<dbReference type="PROSITE" id="PS51996">
    <property type="entry name" value="TR_MART"/>
    <property type="match status" value="1"/>
</dbReference>
<dbReference type="SUPFAM" id="SSF142921">
    <property type="entry name" value="WGR domain-like"/>
    <property type="match status" value="1"/>
</dbReference>
<keyword evidence="7" id="KW-0539">Nucleus</keyword>
<dbReference type="Pfam" id="PF01129">
    <property type="entry name" value="ART"/>
    <property type="match status" value="1"/>
</dbReference>
<dbReference type="PROSITE" id="PS51060">
    <property type="entry name" value="PARP_ALPHA_HD"/>
    <property type="match status" value="1"/>
</dbReference>
<dbReference type="SMART" id="SM00773">
    <property type="entry name" value="WGR"/>
    <property type="match status" value="1"/>
</dbReference>
<evidence type="ECO:0000259" key="12">
    <source>
        <dbReference type="PROSITE" id="PS51060"/>
    </source>
</evidence>
<dbReference type="SUPFAM" id="SSF56399">
    <property type="entry name" value="ADP-ribosylation"/>
    <property type="match status" value="1"/>
</dbReference>
<comment type="similarity">
    <text evidence="8">Belongs to the ARTD/PARP family.</text>
</comment>
<dbReference type="InterPro" id="IPR036616">
    <property type="entry name" value="Poly(ADP-ribose)pol_reg_dom_sf"/>
</dbReference>
<evidence type="ECO:0000256" key="7">
    <source>
        <dbReference type="ARBA" id="ARBA00023242"/>
    </source>
</evidence>
<feature type="region of interest" description="Disordered" evidence="11">
    <location>
        <begin position="440"/>
        <end position="520"/>
    </location>
</feature>
<dbReference type="GO" id="GO:0006302">
    <property type="term" value="P:double-strand break repair"/>
    <property type="evidence" value="ECO:0007669"/>
    <property type="project" value="TreeGrafter"/>
</dbReference>
<evidence type="ECO:0000256" key="5">
    <source>
        <dbReference type="ARBA" id="ARBA00022695"/>
    </source>
</evidence>
<dbReference type="InterPro" id="IPR050800">
    <property type="entry name" value="ARTD/PARP"/>
</dbReference>
<keyword evidence="10" id="KW-0521">NADP</keyword>
<dbReference type="Pfam" id="PF05406">
    <property type="entry name" value="WGR"/>
    <property type="match status" value="1"/>
</dbReference>
<feature type="compositionally biased region" description="Basic and acidic residues" evidence="11">
    <location>
        <begin position="276"/>
        <end position="291"/>
    </location>
</feature>
<keyword evidence="6 10" id="KW-0520">NAD</keyword>
<evidence type="ECO:0000256" key="3">
    <source>
        <dbReference type="ARBA" id="ARBA00022676"/>
    </source>
</evidence>
<dbReference type="AlphaFoldDB" id="A0AA36IDN0"/>
<dbReference type="PANTHER" id="PTHR10459">
    <property type="entry name" value="DNA LIGASE"/>
    <property type="match status" value="1"/>
</dbReference>
<evidence type="ECO:0000313" key="15">
    <source>
        <dbReference type="Proteomes" id="UP001178507"/>
    </source>
</evidence>
<dbReference type="GO" id="GO:0005730">
    <property type="term" value="C:nucleolus"/>
    <property type="evidence" value="ECO:0007669"/>
    <property type="project" value="TreeGrafter"/>
</dbReference>
<feature type="compositionally biased region" description="Acidic residues" evidence="11">
    <location>
        <begin position="217"/>
        <end position="226"/>
    </location>
</feature>
<comment type="caution">
    <text evidence="14">The sequence shown here is derived from an EMBL/GenBank/DDBJ whole genome shotgun (WGS) entry which is preliminary data.</text>
</comment>
<comment type="similarity">
    <text evidence="2 10">Belongs to the Arg-specific ADP-ribosyltransferase family.</text>
</comment>
<dbReference type="InterPro" id="IPR008893">
    <property type="entry name" value="WGR_domain"/>
</dbReference>
<keyword evidence="3 10" id="KW-0328">Glycosyltransferase</keyword>
<evidence type="ECO:0000256" key="6">
    <source>
        <dbReference type="ARBA" id="ARBA00023027"/>
    </source>
</evidence>
<accession>A0AA36IDN0</accession>
<name>A0AA36IDN0_9DINO</name>
<dbReference type="GO" id="GO:0106274">
    <property type="term" value="F:NAD+-protein-arginine ADP-ribosyltransferase activity"/>
    <property type="evidence" value="ECO:0007669"/>
    <property type="project" value="UniProtKB-EC"/>
</dbReference>